<protein>
    <submittedName>
        <fullName evidence="1">Uncharacterized protein</fullName>
    </submittedName>
</protein>
<accession>A0AAN9NCB6</accession>
<gene>
    <name evidence="1" type="ORF">VNO80_09862</name>
</gene>
<comment type="caution">
    <text evidence="1">The sequence shown here is derived from an EMBL/GenBank/DDBJ whole genome shotgun (WGS) entry which is preliminary data.</text>
</comment>
<evidence type="ECO:0000313" key="2">
    <source>
        <dbReference type="Proteomes" id="UP001374584"/>
    </source>
</evidence>
<dbReference type="Proteomes" id="UP001374584">
    <property type="component" value="Unassembled WGS sequence"/>
</dbReference>
<sequence>MKLLCSTLTMFIISSIRVKPSTIFSYIDQINPINVQRFYMQDPEDCMQQCYLPDKLKQPQPGREVL</sequence>
<reference evidence="1 2" key="1">
    <citation type="submission" date="2024-01" db="EMBL/GenBank/DDBJ databases">
        <title>The genomes of 5 underutilized Papilionoideae crops provide insights into root nodulation and disease resistanc.</title>
        <authorList>
            <person name="Jiang F."/>
        </authorList>
    </citation>
    <scope>NUCLEOTIDE SEQUENCE [LARGE SCALE GENOMIC DNA]</scope>
    <source>
        <strain evidence="1">JINMINGXINNONG_FW02</strain>
        <tissue evidence="1">Leaves</tissue>
    </source>
</reference>
<proteinExistence type="predicted"/>
<dbReference type="AlphaFoldDB" id="A0AAN9NCB6"/>
<dbReference type="EMBL" id="JAYMYR010000004">
    <property type="protein sequence ID" value="KAK7367843.1"/>
    <property type="molecule type" value="Genomic_DNA"/>
</dbReference>
<evidence type="ECO:0000313" key="1">
    <source>
        <dbReference type="EMBL" id="KAK7367843.1"/>
    </source>
</evidence>
<organism evidence="1 2">
    <name type="scientific">Phaseolus coccineus</name>
    <name type="common">Scarlet runner bean</name>
    <name type="synonym">Phaseolus multiflorus</name>
    <dbReference type="NCBI Taxonomy" id="3886"/>
    <lineage>
        <taxon>Eukaryota</taxon>
        <taxon>Viridiplantae</taxon>
        <taxon>Streptophyta</taxon>
        <taxon>Embryophyta</taxon>
        <taxon>Tracheophyta</taxon>
        <taxon>Spermatophyta</taxon>
        <taxon>Magnoliopsida</taxon>
        <taxon>eudicotyledons</taxon>
        <taxon>Gunneridae</taxon>
        <taxon>Pentapetalae</taxon>
        <taxon>rosids</taxon>
        <taxon>fabids</taxon>
        <taxon>Fabales</taxon>
        <taxon>Fabaceae</taxon>
        <taxon>Papilionoideae</taxon>
        <taxon>50 kb inversion clade</taxon>
        <taxon>NPAAA clade</taxon>
        <taxon>indigoferoid/millettioid clade</taxon>
        <taxon>Phaseoleae</taxon>
        <taxon>Phaseolus</taxon>
    </lineage>
</organism>
<keyword evidence="2" id="KW-1185">Reference proteome</keyword>
<name>A0AAN9NCB6_PHACN</name>